<dbReference type="EMBL" id="CAJVPS010006832">
    <property type="protein sequence ID" value="CAG8629110.1"/>
    <property type="molecule type" value="Genomic_DNA"/>
</dbReference>
<name>A0A9N9DAZ9_9GLOM</name>
<comment type="caution">
    <text evidence="2">The sequence shown here is derived from an EMBL/GenBank/DDBJ whole genome shotgun (WGS) entry which is preliminary data.</text>
</comment>
<feature type="region of interest" description="Disordered" evidence="1">
    <location>
        <begin position="71"/>
        <end position="104"/>
    </location>
</feature>
<evidence type="ECO:0000313" key="3">
    <source>
        <dbReference type="Proteomes" id="UP000789508"/>
    </source>
</evidence>
<organism evidence="2 3">
    <name type="scientific">Ambispora leptoticha</name>
    <dbReference type="NCBI Taxonomy" id="144679"/>
    <lineage>
        <taxon>Eukaryota</taxon>
        <taxon>Fungi</taxon>
        <taxon>Fungi incertae sedis</taxon>
        <taxon>Mucoromycota</taxon>
        <taxon>Glomeromycotina</taxon>
        <taxon>Glomeromycetes</taxon>
        <taxon>Archaeosporales</taxon>
        <taxon>Ambisporaceae</taxon>
        <taxon>Ambispora</taxon>
    </lineage>
</organism>
<reference evidence="2" key="1">
    <citation type="submission" date="2021-06" db="EMBL/GenBank/DDBJ databases">
        <authorList>
            <person name="Kallberg Y."/>
            <person name="Tangrot J."/>
            <person name="Rosling A."/>
        </authorList>
    </citation>
    <scope>NUCLEOTIDE SEQUENCE</scope>
    <source>
        <strain evidence="2">FL130A</strain>
    </source>
</reference>
<dbReference type="AlphaFoldDB" id="A0A9N9DAZ9"/>
<proteinExistence type="predicted"/>
<dbReference type="Proteomes" id="UP000789508">
    <property type="component" value="Unassembled WGS sequence"/>
</dbReference>
<gene>
    <name evidence="2" type="ORF">ALEPTO_LOCUS9285</name>
</gene>
<evidence type="ECO:0000256" key="1">
    <source>
        <dbReference type="SAM" id="MobiDB-lite"/>
    </source>
</evidence>
<evidence type="ECO:0000313" key="2">
    <source>
        <dbReference type="EMBL" id="CAG8629110.1"/>
    </source>
</evidence>
<keyword evidence="3" id="KW-1185">Reference proteome</keyword>
<sequence length="203" mass="24399">SASPTINAQNQEIARLTLINARYKKELQKLNEKIQKQAEQEKKSKVEQAAIQNQLQKTIISQQKEIDKLQVELQQSKNEADENDENFSNPKSRNEMKKIQDQTSLLEEAQQEIEKLKEREIEYENVFTIQQGINNKLTELMEQEIELRVKMEIERKDAEIKLRLEWEHEAQKEERKEYHKRIEDLLRRQFELEKENENLKLEL</sequence>
<protein>
    <submittedName>
        <fullName evidence="2">853_t:CDS:1</fullName>
    </submittedName>
</protein>
<accession>A0A9N9DAZ9</accession>
<feature type="non-terminal residue" evidence="2">
    <location>
        <position position="1"/>
    </location>
</feature>